<evidence type="ECO:0000256" key="5">
    <source>
        <dbReference type="ARBA" id="ARBA00048470"/>
    </source>
</evidence>
<proteinExistence type="inferred from homology"/>
<sequence>MKRVDGIDRKLLWLIQDDLPVEKRPFDAWAQTLGIEPGELISRLELLRRQGVIRSVKAILRHRQTGFSSGAMVVWAVPGDQVDRIGRELACRREVSHCYERPGFGEYNLFSMIHGRTDDEVLRVIGEISSELGIDRYRVYWSLRELKKSSMNYFREGGGEES</sequence>
<keyword evidence="1" id="KW-0456">Lyase</keyword>
<dbReference type="SUPFAM" id="SSF46785">
    <property type="entry name" value="Winged helix' DNA-binding domain"/>
    <property type="match status" value="1"/>
</dbReference>
<evidence type="ECO:0000259" key="7">
    <source>
        <dbReference type="Pfam" id="PF22451"/>
    </source>
</evidence>
<name>A0A485M6T9_9ZZZZ</name>
<dbReference type="Pfam" id="PF22451">
    <property type="entry name" value="NirdL-like_HTH"/>
    <property type="match status" value="1"/>
</dbReference>
<reference evidence="8" key="1">
    <citation type="submission" date="2019-03" db="EMBL/GenBank/DDBJ databases">
        <authorList>
            <person name="Hao L."/>
        </authorList>
    </citation>
    <scope>NUCLEOTIDE SEQUENCE</scope>
</reference>
<dbReference type="EMBL" id="CAADRM010000132">
    <property type="protein sequence ID" value="VFU17342.1"/>
    <property type="molecule type" value="Genomic_DNA"/>
</dbReference>
<comment type="catalytic activity">
    <reaction evidence="5">
        <text>siroheme + 2 H(+) = 12,18-didecarboxysiroheme + 2 CO2</text>
        <dbReference type="Rhea" id="RHEA:19093"/>
        <dbReference type="ChEBI" id="CHEBI:15378"/>
        <dbReference type="ChEBI" id="CHEBI:16526"/>
        <dbReference type="ChEBI" id="CHEBI:60052"/>
        <dbReference type="ChEBI" id="CHEBI:140497"/>
        <dbReference type="EC" id="4.1.1.111"/>
    </reaction>
</comment>
<feature type="domain" description="Siroheme decarboxylase AsnC-like ligand binding" evidence="6">
    <location>
        <begin position="64"/>
        <end position="147"/>
    </location>
</feature>
<evidence type="ECO:0000256" key="1">
    <source>
        <dbReference type="ARBA" id="ARBA00023239"/>
    </source>
</evidence>
<accession>A0A485M6T9</accession>
<dbReference type="InterPro" id="IPR050684">
    <property type="entry name" value="HTH-Siroheme_Decarb"/>
</dbReference>
<protein>
    <recommendedName>
        <fullName evidence="4">siroheme decarboxylase</fullName>
        <ecNumber evidence="4">4.1.1.111</ecNumber>
    </recommendedName>
</protein>
<organism evidence="8">
    <name type="scientific">anaerobic digester metagenome</name>
    <dbReference type="NCBI Taxonomy" id="1263854"/>
    <lineage>
        <taxon>unclassified sequences</taxon>
        <taxon>metagenomes</taxon>
        <taxon>ecological metagenomes</taxon>
    </lineage>
</organism>
<evidence type="ECO:0000256" key="4">
    <source>
        <dbReference type="ARBA" id="ARBA00023471"/>
    </source>
</evidence>
<dbReference type="InterPro" id="IPR040523">
    <property type="entry name" value="AsnC_trans_reg2"/>
</dbReference>
<dbReference type="AlphaFoldDB" id="A0A485M6T9"/>
<gene>
    <name evidence="8" type="ORF">SCFA_660024</name>
</gene>
<evidence type="ECO:0000256" key="2">
    <source>
        <dbReference type="ARBA" id="ARBA00023444"/>
    </source>
</evidence>
<dbReference type="GO" id="GO:0016829">
    <property type="term" value="F:lyase activity"/>
    <property type="evidence" value="ECO:0007669"/>
    <property type="project" value="UniProtKB-KW"/>
</dbReference>
<dbReference type="InterPro" id="IPR036390">
    <property type="entry name" value="WH_DNA-bd_sf"/>
</dbReference>
<dbReference type="PANTHER" id="PTHR43413:SF1">
    <property type="entry name" value="SIROHEME DECARBOXYLASE NIRL SUBUNIT"/>
    <property type="match status" value="1"/>
</dbReference>
<dbReference type="InterPro" id="IPR053953">
    <property type="entry name" value="NirdL-like_HTH"/>
</dbReference>
<dbReference type="PANTHER" id="PTHR43413">
    <property type="entry name" value="TRANSCRIPTIONAL REGULATOR, ASNC FAMILY"/>
    <property type="match status" value="1"/>
</dbReference>
<comment type="pathway">
    <text evidence="2">Porphyrin-containing compound metabolism.</text>
</comment>
<dbReference type="EC" id="4.1.1.111" evidence="4"/>
<evidence type="ECO:0000313" key="8">
    <source>
        <dbReference type="EMBL" id="VFU17342.1"/>
    </source>
</evidence>
<evidence type="ECO:0000259" key="6">
    <source>
        <dbReference type="Pfam" id="PF17805"/>
    </source>
</evidence>
<evidence type="ECO:0000256" key="3">
    <source>
        <dbReference type="ARBA" id="ARBA00023457"/>
    </source>
</evidence>
<comment type="similarity">
    <text evidence="3">Belongs to the Ahb/Nir family.</text>
</comment>
<dbReference type="Pfam" id="PF17805">
    <property type="entry name" value="AsnC_trans_reg2"/>
    <property type="match status" value="1"/>
</dbReference>
<feature type="domain" description="Siroheme decarboxylase NirL-like HTH" evidence="7">
    <location>
        <begin position="8"/>
        <end position="54"/>
    </location>
</feature>
<dbReference type="Gene3D" id="3.30.70.3460">
    <property type="match status" value="1"/>
</dbReference>